<name>A0A2M7XGH5_9BACT</name>
<dbReference type="Proteomes" id="UP000229749">
    <property type="component" value="Unassembled WGS sequence"/>
</dbReference>
<reference evidence="2" key="1">
    <citation type="submission" date="2017-09" db="EMBL/GenBank/DDBJ databases">
        <title>Depth-based differentiation of microbial function through sediment-hosted aquifers and enrichment of novel symbionts in the deep terrestrial subsurface.</title>
        <authorList>
            <person name="Probst A.J."/>
            <person name="Ladd B."/>
            <person name="Jarett J.K."/>
            <person name="Geller-Mcgrath D.E."/>
            <person name="Sieber C.M.K."/>
            <person name="Emerson J.B."/>
            <person name="Anantharaman K."/>
            <person name="Thomas B.C."/>
            <person name="Malmstrom R."/>
            <person name="Stieglmeier M."/>
            <person name="Klingl A."/>
            <person name="Woyke T."/>
            <person name="Ryan C.M."/>
            <person name="Banfield J.F."/>
        </authorList>
    </citation>
    <scope>NUCLEOTIDE SEQUENCE [LARGE SCALE GENOMIC DNA]</scope>
</reference>
<organism evidence="1 2">
    <name type="scientific">Candidatus Uhrbacteria bacterium CG_4_9_14_3_um_filter_36_7</name>
    <dbReference type="NCBI Taxonomy" id="1975033"/>
    <lineage>
        <taxon>Bacteria</taxon>
        <taxon>Candidatus Uhriibacteriota</taxon>
    </lineage>
</organism>
<comment type="caution">
    <text evidence="1">The sequence shown here is derived from an EMBL/GenBank/DDBJ whole genome shotgun (WGS) entry which is preliminary data.</text>
</comment>
<protein>
    <submittedName>
        <fullName evidence="1">Uncharacterized protein</fullName>
    </submittedName>
</protein>
<evidence type="ECO:0000313" key="2">
    <source>
        <dbReference type="Proteomes" id="UP000229749"/>
    </source>
</evidence>
<gene>
    <name evidence="1" type="ORF">CO172_03420</name>
</gene>
<dbReference type="EMBL" id="PFWS01000052">
    <property type="protein sequence ID" value="PJA46977.1"/>
    <property type="molecule type" value="Genomic_DNA"/>
</dbReference>
<sequence length="81" mass="9699">MKNVLIISPEGQIVPEWITLCIEQLHQVFVDQIEYLTLHHFRDRTDVRKSVIYQLRSFHSRLNGSYAFEKTKVELVIRMLQ</sequence>
<evidence type="ECO:0000313" key="1">
    <source>
        <dbReference type="EMBL" id="PJA46977.1"/>
    </source>
</evidence>
<dbReference type="AlphaFoldDB" id="A0A2M7XGH5"/>
<accession>A0A2M7XGH5</accession>
<proteinExistence type="predicted"/>